<gene>
    <name evidence="3" type="ORF">EUU22_10180</name>
</gene>
<feature type="binding site" evidence="2">
    <location>
        <begin position="7"/>
        <end position="14"/>
    </location>
    <ligand>
        <name>substrate</name>
    </ligand>
</feature>
<sequence length="196" mass="22212">MLIYMIRHGQTDWNAEGRLQGQQDVPLNALGRSQASRNGERLAAELGDEAESYDYVASPLGRTRETMERVRAAMGLDPTAYRTETRLMELSFGDWQGFTLAELRRQAPDRVDARRREKWDFIPPGEAAESYEILSWRVGAWLTSVDRPTVCVSHGGVVRSVFRLIGKWSRDAACNMNVPQDRILKIDRDGGTVAWL</sequence>
<reference evidence="3 4" key="1">
    <citation type="submission" date="2019-01" db="EMBL/GenBank/DDBJ databases">
        <authorList>
            <person name="Deng T."/>
        </authorList>
    </citation>
    <scope>NUCLEOTIDE SEQUENCE [LARGE SCALE GENOMIC DNA]</scope>
    <source>
        <strain evidence="3 4">F8825</strain>
    </source>
</reference>
<dbReference type="InterPro" id="IPR050275">
    <property type="entry name" value="PGM_Phosphatase"/>
</dbReference>
<accession>A0A4Q2T910</accession>
<evidence type="ECO:0000313" key="3">
    <source>
        <dbReference type="EMBL" id="RYC15383.1"/>
    </source>
</evidence>
<name>A0A4Q2T910_9HYPH</name>
<dbReference type="Proteomes" id="UP000291088">
    <property type="component" value="Unassembled WGS sequence"/>
</dbReference>
<dbReference type="SMART" id="SM00855">
    <property type="entry name" value="PGAM"/>
    <property type="match status" value="1"/>
</dbReference>
<proteinExistence type="predicted"/>
<feature type="binding site" evidence="2">
    <location>
        <position position="62"/>
    </location>
    <ligand>
        <name>substrate</name>
    </ligand>
</feature>
<dbReference type="SUPFAM" id="SSF53254">
    <property type="entry name" value="Phosphoglycerate mutase-like"/>
    <property type="match status" value="1"/>
</dbReference>
<feature type="binding site" evidence="2">
    <location>
        <begin position="115"/>
        <end position="116"/>
    </location>
    <ligand>
        <name>substrate</name>
    </ligand>
</feature>
<evidence type="ECO:0000313" key="4">
    <source>
        <dbReference type="Proteomes" id="UP000291088"/>
    </source>
</evidence>
<dbReference type="CDD" id="cd07067">
    <property type="entry name" value="HP_PGM_like"/>
    <property type="match status" value="1"/>
</dbReference>
<dbReference type="InterPro" id="IPR029033">
    <property type="entry name" value="His_PPase_superfam"/>
</dbReference>
<dbReference type="PANTHER" id="PTHR48100">
    <property type="entry name" value="BROAD-SPECIFICITY PHOSPHATASE YOR283W-RELATED"/>
    <property type="match status" value="1"/>
</dbReference>
<feature type="active site" description="Proton donor/acceptor" evidence="1">
    <location>
        <position position="89"/>
    </location>
</feature>
<dbReference type="GO" id="GO:0016791">
    <property type="term" value="F:phosphatase activity"/>
    <property type="evidence" value="ECO:0007669"/>
    <property type="project" value="TreeGrafter"/>
</dbReference>
<evidence type="ECO:0000256" key="1">
    <source>
        <dbReference type="PIRSR" id="PIRSR613078-1"/>
    </source>
</evidence>
<feature type="active site" description="Tele-phosphohistidine intermediate" evidence="1">
    <location>
        <position position="8"/>
    </location>
</feature>
<protein>
    <submittedName>
        <fullName evidence="3">Histidine phosphatase family protein</fullName>
    </submittedName>
</protein>
<keyword evidence="4" id="KW-1185">Reference proteome</keyword>
<dbReference type="AlphaFoldDB" id="A0A4Q2T910"/>
<dbReference type="InterPro" id="IPR013078">
    <property type="entry name" value="His_Pase_superF_clade-1"/>
</dbReference>
<evidence type="ECO:0000256" key="2">
    <source>
        <dbReference type="PIRSR" id="PIRSR613078-2"/>
    </source>
</evidence>
<dbReference type="PANTHER" id="PTHR48100:SF59">
    <property type="entry name" value="ADENOSYLCOBALAMIN_ALPHA-RIBAZOLE PHOSPHATASE"/>
    <property type="match status" value="1"/>
</dbReference>
<dbReference type="GO" id="GO:0005737">
    <property type="term" value="C:cytoplasm"/>
    <property type="evidence" value="ECO:0007669"/>
    <property type="project" value="TreeGrafter"/>
</dbReference>
<dbReference type="RefSeq" id="WP_129331909.1">
    <property type="nucleotide sequence ID" value="NZ_SDVB01000196.1"/>
</dbReference>
<dbReference type="PROSITE" id="PS00175">
    <property type="entry name" value="PG_MUTASE"/>
    <property type="match status" value="1"/>
</dbReference>
<dbReference type="PIRSF" id="PIRSF000709">
    <property type="entry name" value="6PFK_2-Ptase"/>
    <property type="match status" value="1"/>
</dbReference>
<organism evidence="3 4">
    <name type="scientific">Ciceribacter ferrooxidans</name>
    <dbReference type="NCBI Taxonomy" id="2509717"/>
    <lineage>
        <taxon>Bacteria</taxon>
        <taxon>Pseudomonadati</taxon>
        <taxon>Pseudomonadota</taxon>
        <taxon>Alphaproteobacteria</taxon>
        <taxon>Hyphomicrobiales</taxon>
        <taxon>Rhizobiaceae</taxon>
        <taxon>Ciceribacter</taxon>
    </lineage>
</organism>
<dbReference type="Pfam" id="PF00300">
    <property type="entry name" value="His_Phos_1"/>
    <property type="match status" value="1"/>
</dbReference>
<dbReference type="InterPro" id="IPR001345">
    <property type="entry name" value="PG/BPGM_mutase_AS"/>
</dbReference>
<dbReference type="Gene3D" id="3.40.50.1240">
    <property type="entry name" value="Phosphoglycerate mutase-like"/>
    <property type="match status" value="1"/>
</dbReference>
<comment type="caution">
    <text evidence="3">The sequence shown here is derived from an EMBL/GenBank/DDBJ whole genome shotgun (WGS) entry which is preliminary data.</text>
</comment>
<dbReference type="OrthoDB" id="9781415at2"/>
<dbReference type="EMBL" id="SDVB01000196">
    <property type="protein sequence ID" value="RYC15383.1"/>
    <property type="molecule type" value="Genomic_DNA"/>
</dbReference>